<comment type="caution">
    <text evidence="2">The sequence shown here is derived from an EMBL/GenBank/DDBJ whole genome shotgun (WGS) entry which is preliminary data.</text>
</comment>
<sequence length="139" mass="15497">MMAMQSNGFETTARQLIVGLPLFMGAIEYILRVARKQPGRDDFFPISLVASSVSLNIALTVLPGKFSWASGKRIRRATFIANMGIFASLIGLLLWIYLLVASFSQDVREILPLHPLRDALVYYVFSIGLNESKARTEIC</sequence>
<evidence type="ECO:0000313" key="2">
    <source>
        <dbReference type="EMBL" id="SAK52113.1"/>
    </source>
</evidence>
<dbReference type="Proteomes" id="UP000054870">
    <property type="component" value="Unassembled WGS sequence"/>
</dbReference>
<evidence type="ECO:0000313" key="3">
    <source>
        <dbReference type="Proteomes" id="UP000054870"/>
    </source>
</evidence>
<dbReference type="RefSeq" id="WP_061123612.1">
    <property type="nucleotide sequence ID" value="NZ_FCOF02000006.1"/>
</dbReference>
<keyword evidence="3" id="KW-1185">Reference proteome</keyword>
<keyword evidence="1" id="KW-1133">Transmembrane helix</keyword>
<keyword evidence="1" id="KW-0812">Transmembrane</keyword>
<accession>A0A158A2Y6</accession>
<dbReference type="EMBL" id="FCOF02000006">
    <property type="protein sequence ID" value="SAK52113.1"/>
    <property type="molecule type" value="Genomic_DNA"/>
</dbReference>
<feature type="transmembrane region" description="Helical" evidence="1">
    <location>
        <begin position="12"/>
        <end position="31"/>
    </location>
</feature>
<keyword evidence="1" id="KW-0472">Membrane</keyword>
<gene>
    <name evidence="2" type="ORF">AWB75_01646</name>
</gene>
<feature type="transmembrane region" description="Helical" evidence="1">
    <location>
        <begin position="79"/>
        <end position="100"/>
    </location>
</feature>
<organism evidence="2 3">
    <name type="scientific">Caballeronia catudaia</name>
    <dbReference type="NCBI Taxonomy" id="1777136"/>
    <lineage>
        <taxon>Bacteria</taxon>
        <taxon>Pseudomonadati</taxon>
        <taxon>Pseudomonadota</taxon>
        <taxon>Betaproteobacteria</taxon>
        <taxon>Burkholderiales</taxon>
        <taxon>Burkholderiaceae</taxon>
        <taxon>Caballeronia</taxon>
    </lineage>
</organism>
<name>A0A158A2Y6_9BURK</name>
<dbReference type="AlphaFoldDB" id="A0A158A2Y6"/>
<protein>
    <submittedName>
        <fullName evidence="2">Uncharacterized protein</fullName>
    </submittedName>
</protein>
<dbReference type="OrthoDB" id="9132188at2"/>
<evidence type="ECO:0000256" key="1">
    <source>
        <dbReference type="SAM" id="Phobius"/>
    </source>
</evidence>
<feature type="transmembrane region" description="Helical" evidence="1">
    <location>
        <begin position="43"/>
        <end position="59"/>
    </location>
</feature>
<reference evidence="2" key="1">
    <citation type="submission" date="2016-01" db="EMBL/GenBank/DDBJ databases">
        <authorList>
            <person name="Peeters C."/>
        </authorList>
    </citation>
    <scope>NUCLEOTIDE SEQUENCE [LARGE SCALE GENOMIC DNA]</scope>
    <source>
        <strain evidence="2">LMG 29318</strain>
    </source>
</reference>
<proteinExistence type="predicted"/>